<reference evidence="5 6" key="1">
    <citation type="submission" date="2024-09" db="EMBL/GenBank/DDBJ databases">
        <authorList>
            <person name="Sun Q."/>
            <person name="Mori K."/>
        </authorList>
    </citation>
    <scope>NUCLEOTIDE SEQUENCE [LARGE SCALE GENOMIC DNA]</scope>
    <source>
        <strain evidence="5 6">CCM 3426</strain>
    </source>
</reference>
<comment type="similarity">
    <text evidence="1">Belongs to the AAA ATPase family.</text>
</comment>
<evidence type="ECO:0000256" key="2">
    <source>
        <dbReference type="ARBA" id="ARBA00022741"/>
    </source>
</evidence>
<dbReference type="InterPro" id="IPR003959">
    <property type="entry name" value="ATPase_AAA_core"/>
</dbReference>
<name>A0ABV5IQ77_9ACTN</name>
<dbReference type="GO" id="GO:0005524">
    <property type="term" value="F:ATP binding"/>
    <property type="evidence" value="ECO:0007669"/>
    <property type="project" value="UniProtKB-KW"/>
</dbReference>
<dbReference type="InterPro" id="IPR054472">
    <property type="entry name" value="WHD"/>
</dbReference>
<accession>A0ABV5IQ77</accession>
<dbReference type="CDD" id="cd19481">
    <property type="entry name" value="RecA-like_protease"/>
    <property type="match status" value="1"/>
</dbReference>
<dbReference type="Pfam" id="PF00004">
    <property type="entry name" value="AAA"/>
    <property type="match status" value="1"/>
</dbReference>
<protein>
    <submittedName>
        <fullName evidence="5">ATP-binding protein</fullName>
    </submittedName>
</protein>
<proteinExistence type="inferred from homology"/>
<dbReference type="Gene3D" id="3.40.50.300">
    <property type="entry name" value="P-loop containing nucleotide triphosphate hydrolases"/>
    <property type="match status" value="1"/>
</dbReference>
<evidence type="ECO:0000256" key="3">
    <source>
        <dbReference type="ARBA" id="ARBA00022840"/>
    </source>
</evidence>
<dbReference type="RefSeq" id="WP_189650724.1">
    <property type="nucleotide sequence ID" value="NZ_BMRC01000015.1"/>
</dbReference>
<evidence type="ECO:0000313" key="6">
    <source>
        <dbReference type="Proteomes" id="UP001589647"/>
    </source>
</evidence>
<evidence type="ECO:0000256" key="1">
    <source>
        <dbReference type="ARBA" id="ARBA00006914"/>
    </source>
</evidence>
<dbReference type="Pfam" id="PF22977">
    <property type="entry name" value="WHD"/>
    <property type="match status" value="1"/>
</dbReference>
<keyword evidence="6" id="KW-1185">Reference proteome</keyword>
<dbReference type="InterPro" id="IPR027417">
    <property type="entry name" value="P-loop_NTPase"/>
</dbReference>
<evidence type="ECO:0000313" key="5">
    <source>
        <dbReference type="EMBL" id="MFB9206671.1"/>
    </source>
</evidence>
<evidence type="ECO:0000259" key="4">
    <source>
        <dbReference type="SMART" id="SM00382"/>
    </source>
</evidence>
<keyword evidence="3 5" id="KW-0067">ATP-binding</keyword>
<feature type="domain" description="AAA+ ATPase" evidence="4">
    <location>
        <begin position="466"/>
        <end position="598"/>
    </location>
</feature>
<organism evidence="5 6">
    <name type="scientific">Nonomuraea spiralis</name>
    <dbReference type="NCBI Taxonomy" id="46182"/>
    <lineage>
        <taxon>Bacteria</taxon>
        <taxon>Bacillati</taxon>
        <taxon>Actinomycetota</taxon>
        <taxon>Actinomycetes</taxon>
        <taxon>Streptosporangiales</taxon>
        <taxon>Streptosporangiaceae</taxon>
        <taxon>Nonomuraea</taxon>
    </lineage>
</organism>
<keyword evidence="2" id="KW-0547">Nucleotide-binding</keyword>
<gene>
    <name evidence="5" type="ORF">ACFFV7_36135</name>
</gene>
<dbReference type="PANTHER" id="PTHR23073">
    <property type="entry name" value="26S PROTEASOME REGULATORY SUBUNIT"/>
    <property type="match status" value="1"/>
</dbReference>
<dbReference type="EMBL" id="JBHMEI010000039">
    <property type="protein sequence ID" value="MFB9206671.1"/>
    <property type="molecule type" value="Genomic_DNA"/>
</dbReference>
<sequence>MTRPYADNFEHLADELDHLDRLIRARLEAGRPEPDAAARSEIDGLLSRPDAEASAGDGPLDGHIVARVERSLAEGVWLALPTLSSLFGLSALETRIVVICLAPELRRKYDRLYAHLQDDITRRRPSVDLILHLLCPSEHRRWAVRSCFSENAPLLRTGILQAVADPASPSGSSGLAQFLKVDPRICHFLMGLNELDASLVGKLRQHDGQDVGHELADGVLRLIKHHWSGEGRPIVFHLHGPAGSGKLDLAAEVCRHLEIPLLSADAGALDTGGLLRTCLREGVLHQAAIHLPAADTLPPALLAELREAVADFGRLTFLTGEHAWDGGDFPGALFHSLAMPAPDPRRAVLAWREHLGAHTGEAREWAEQLVSRFRLPPRRIGAALALADNQRLMEPDDRPLALADVAAACRGHLGGRLDGLAVRIDPARGWRDLVLPEDRANQLRAIGDQVRHDFRVHREWGFRRGGGLTVLFSGPPGTGKTMAAEVLAHDLDLDLYKVDLSGVVSKYVGETEKNLARVFHEAWAAHAILFFDEADALFGKRTQVSDAHDRYANIETGYLLQKLDDHEGMVILATNLRQNLDEAFTRRLRFIVEFPFPEVDSRSRIWRTSFPPHAPVAPDVDFDELARRFPLSGGNIANVVLNAAFLAAADGGGIERRHILLGARTEFEKIGKLWPGDER</sequence>
<comment type="caution">
    <text evidence="5">The sequence shown here is derived from an EMBL/GenBank/DDBJ whole genome shotgun (WGS) entry which is preliminary data.</text>
</comment>
<dbReference type="SUPFAM" id="SSF52540">
    <property type="entry name" value="P-loop containing nucleoside triphosphate hydrolases"/>
    <property type="match status" value="2"/>
</dbReference>
<dbReference type="InterPro" id="IPR050221">
    <property type="entry name" value="26S_Proteasome_ATPase"/>
</dbReference>
<dbReference type="Proteomes" id="UP001589647">
    <property type="component" value="Unassembled WGS sequence"/>
</dbReference>
<dbReference type="InterPro" id="IPR003593">
    <property type="entry name" value="AAA+_ATPase"/>
</dbReference>
<dbReference type="SMART" id="SM00382">
    <property type="entry name" value="AAA"/>
    <property type="match status" value="1"/>
</dbReference>